<feature type="compositionally biased region" description="Basic residues" evidence="1">
    <location>
        <begin position="46"/>
        <end position="55"/>
    </location>
</feature>
<proteinExistence type="predicted"/>
<evidence type="ECO:0000313" key="3">
    <source>
        <dbReference type="Proteomes" id="UP000036367"/>
    </source>
</evidence>
<reference evidence="2" key="1">
    <citation type="submission" date="2015-05" db="EMBL/GenBank/DDBJ databases">
        <title>Permanent draft genome of Rhodopirellula islandicus K833.</title>
        <authorList>
            <person name="Kizina J."/>
            <person name="Richter M."/>
            <person name="Glockner F.O."/>
            <person name="Harder J."/>
        </authorList>
    </citation>
    <scope>NUCLEOTIDE SEQUENCE [LARGE SCALE GENOMIC DNA]</scope>
    <source>
        <strain evidence="2">K833</strain>
    </source>
</reference>
<dbReference type="STRING" id="595434.RISK_004876"/>
<gene>
    <name evidence="2" type="ORF">RISK_004876</name>
</gene>
<accession>A0A0J1B8G3</accession>
<feature type="region of interest" description="Disordered" evidence="1">
    <location>
        <begin position="16"/>
        <end position="55"/>
    </location>
</feature>
<organism evidence="2 3">
    <name type="scientific">Rhodopirellula islandica</name>
    <dbReference type="NCBI Taxonomy" id="595434"/>
    <lineage>
        <taxon>Bacteria</taxon>
        <taxon>Pseudomonadati</taxon>
        <taxon>Planctomycetota</taxon>
        <taxon>Planctomycetia</taxon>
        <taxon>Pirellulales</taxon>
        <taxon>Pirellulaceae</taxon>
        <taxon>Rhodopirellula</taxon>
    </lineage>
</organism>
<dbReference type="AlphaFoldDB" id="A0A0J1B8G3"/>
<dbReference type="Proteomes" id="UP000036367">
    <property type="component" value="Unassembled WGS sequence"/>
</dbReference>
<evidence type="ECO:0000256" key="1">
    <source>
        <dbReference type="SAM" id="MobiDB-lite"/>
    </source>
</evidence>
<dbReference type="PATRIC" id="fig|595434.4.peg.4628"/>
<protein>
    <submittedName>
        <fullName evidence="2">Uncharacterized protein</fullName>
    </submittedName>
</protein>
<dbReference type="EMBL" id="LECT01000041">
    <property type="protein sequence ID" value="KLU03110.1"/>
    <property type="molecule type" value="Genomic_DNA"/>
</dbReference>
<sequence length="55" mass="6155">MSKFVPGVEFSVLPELVPQPSRSPERRRATTRAIHEDSSVQSRNKVGIRNHNAKG</sequence>
<comment type="caution">
    <text evidence="2">The sequence shown here is derived from an EMBL/GenBank/DDBJ whole genome shotgun (WGS) entry which is preliminary data.</text>
</comment>
<keyword evidence="3" id="KW-1185">Reference proteome</keyword>
<evidence type="ECO:0000313" key="2">
    <source>
        <dbReference type="EMBL" id="KLU03110.1"/>
    </source>
</evidence>
<name>A0A0J1B8G3_RHOIS</name>
<feature type="compositionally biased region" description="Basic and acidic residues" evidence="1">
    <location>
        <begin position="23"/>
        <end position="38"/>
    </location>
</feature>